<dbReference type="AlphaFoldDB" id="A0A2K2CRV9"/>
<feature type="compositionally biased region" description="Basic and acidic residues" evidence="1">
    <location>
        <begin position="80"/>
        <end position="111"/>
    </location>
</feature>
<evidence type="ECO:0000313" key="2">
    <source>
        <dbReference type="EMBL" id="PNT64768.1"/>
    </source>
</evidence>
<reference evidence="2" key="2">
    <citation type="submission" date="2017-06" db="EMBL/GenBank/DDBJ databases">
        <title>WGS assembly of Brachypodium distachyon.</title>
        <authorList>
            <consortium name="The International Brachypodium Initiative"/>
            <person name="Lucas S."/>
            <person name="Harmon-Smith M."/>
            <person name="Lail K."/>
            <person name="Tice H."/>
            <person name="Grimwood J."/>
            <person name="Bruce D."/>
            <person name="Barry K."/>
            <person name="Shu S."/>
            <person name="Lindquist E."/>
            <person name="Wang M."/>
            <person name="Pitluck S."/>
            <person name="Vogel J.P."/>
            <person name="Garvin D.F."/>
            <person name="Mockler T.C."/>
            <person name="Schmutz J."/>
            <person name="Rokhsar D."/>
            <person name="Bevan M.W."/>
        </authorList>
    </citation>
    <scope>NUCLEOTIDE SEQUENCE</scope>
    <source>
        <strain evidence="2">Bd21</strain>
    </source>
</reference>
<gene>
    <name evidence="2" type="ORF">BRADI_4g32787v3</name>
</gene>
<proteinExistence type="predicted"/>
<reference evidence="3" key="3">
    <citation type="submission" date="2018-08" db="UniProtKB">
        <authorList>
            <consortium name="EnsemblPlants"/>
        </authorList>
    </citation>
    <scope>IDENTIFICATION</scope>
    <source>
        <strain evidence="3">cv. Bd21</strain>
    </source>
</reference>
<reference evidence="2 3" key="1">
    <citation type="journal article" date="2010" name="Nature">
        <title>Genome sequencing and analysis of the model grass Brachypodium distachyon.</title>
        <authorList>
            <consortium name="International Brachypodium Initiative"/>
        </authorList>
    </citation>
    <scope>NUCLEOTIDE SEQUENCE [LARGE SCALE GENOMIC DNA]</scope>
    <source>
        <strain evidence="2 3">Bd21</strain>
    </source>
</reference>
<feature type="compositionally biased region" description="Polar residues" evidence="1">
    <location>
        <begin position="1"/>
        <end position="13"/>
    </location>
</feature>
<dbReference type="EnsemblPlants" id="PNT64768">
    <property type="protein sequence ID" value="PNT64768"/>
    <property type="gene ID" value="BRADI_4g32787v3"/>
</dbReference>
<feature type="region of interest" description="Disordered" evidence="1">
    <location>
        <begin position="74"/>
        <end position="111"/>
    </location>
</feature>
<feature type="compositionally biased region" description="Low complexity" evidence="1">
    <location>
        <begin position="14"/>
        <end position="27"/>
    </location>
</feature>
<organism evidence="2">
    <name type="scientific">Brachypodium distachyon</name>
    <name type="common">Purple false brome</name>
    <name type="synonym">Trachynia distachya</name>
    <dbReference type="NCBI Taxonomy" id="15368"/>
    <lineage>
        <taxon>Eukaryota</taxon>
        <taxon>Viridiplantae</taxon>
        <taxon>Streptophyta</taxon>
        <taxon>Embryophyta</taxon>
        <taxon>Tracheophyta</taxon>
        <taxon>Spermatophyta</taxon>
        <taxon>Magnoliopsida</taxon>
        <taxon>Liliopsida</taxon>
        <taxon>Poales</taxon>
        <taxon>Poaceae</taxon>
        <taxon>BOP clade</taxon>
        <taxon>Pooideae</taxon>
        <taxon>Stipodae</taxon>
        <taxon>Brachypodieae</taxon>
        <taxon>Brachypodium</taxon>
    </lineage>
</organism>
<sequence length="111" mass="12191">MSNQPPRLSGNENQPPRAQPSSSPQAQHPTRSTLTIQDATQRAEISNDDGLRLDVGFTNRSRAALEDVTNIYTQPSNSTRDIKGKKIRLEGSETRHAEISKTRGEGGHQCP</sequence>
<evidence type="ECO:0000313" key="4">
    <source>
        <dbReference type="Proteomes" id="UP000008810"/>
    </source>
</evidence>
<feature type="region of interest" description="Disordered" evidence="1">
    <location>
        <begin position="1"/>
        <end position="50"/>
    </location>
</feature>
<name>A0A2K2CRV9_BRADI</name>
<evidence type="ECO:0000256" key="1">
    <source>
        <dbReference type="SAM" id="MobiDB-lite"/>
    </source>
</evidence>
<evidence type="ECO:0000313" key="3">
    <source>
        <dbReference type="EnsemblPlants" id="PNT64768"/>
    </source>
</evidence>
<keyword evidence="4" id="KW-1185">Reference proteome</keyword>
<feature type="compositionally biased region" description="Polar residues" evidence="1">
    <location>
        <begin position="28"/>
        <end position="44"/>
    </location>
</feature>
<protein>
    <submittedName>
        <fullName evidence="2 3">Uncharacterized protein</fullName>
    </submittedName>
</protein>
<dbReference type="Proteomes" id="UP000008810">
    <property type="component" value="Chromosome 4"/>
</dbReference>
<dbReference type="EMBL" id="CM000883">
    <property type="protein sequence ID" value="PNT64768.1"/>
    <property type="molecule type" value="Genomic_DNA"/>
</dbReference>
<accession>A0A2K2CRV9</accession>
<dbReference type="Gramene" id="PNT64768">
    <property type="protein sequence ID" value="PNT64768"/>
    <property type="gene ID" value="BRADI_4g32787v3"/>
</dbReference>